<evidence type="ECO:0000256" key="6">
    <source>
        <dbReference type="ARBA" id="ARBA00022884"/>
    </source>
</evidence>
<reference evidence="13 14" key="1">
    <citation type="journal article" date="2015" name="Genome Announc.">
        <title>Complete Genome Sequence of Spiroplasma litorale TN-1T (DSM 21781), a Bacterium Isolated from a Green-Eyed Horsefly (Tabanus nigrovittatus).</title>
        <authorList>
            <person name="Lo W.S."/>
            <person name="Lai Y.C."/>
            <person name="Lien Y.W."/>
            <person name="Wang T.H."/>
            <person name="Kuo C.H."/>
        </authorList>
    </citation>
    <scope>NUCLEOTIDE SEQUENCE [LARGE SCALE GENOMIC DNA]</scope>
    <source>
        <strain evidence="13 14">TN-1</strain>
    </source>
</reference>
<evidence type="ECO:0000256" key="9">
    <source>
        <dbReference type="ARBA" id="ARBA00056575"/>
    </source>
</evidence>
<dbReference type="NCBIfam" id="NF001138">
    <property type="entry name" value="PRK00143.1"/>
    <property type="match status" value="1"/>
</dbReference>
<comment type="similarity">
    <text evidence="10">Belongs to the MnmA/TRMU family.</text>
</comment>
<dbReference type="GO" id="GO:0103016">
    <property type="term" value="F:tRNA-uridine 2-sulfurtransferase activity"/>
    <property type="evidence" value="ECO:0007669"/>
    <property type="project" value="UniProtKB-EC"/>
</dbReference>
<evidence type="ECO:0000259" key="11">
    <source>
        <dbReference type="Pfam" id="PF20258"/>
    </source>
</evidence>
<dbReference type="SUPFAM" id="SSF52402">
    <property type="entry name" value="Adenine nucleotide alpha hydrolases-like"/>
    <property type="match status" value="1"/>
</dbReference>
<dbReference type="NCBIfam" id="TIGR00420">
    <property type="entry name" value="trmU"/>
    <property type="match status" value="1"/>
</dbReference>
<dbReference type="InterPro" id="IPR023382">
    <property type="entry name" value="MnmA-like_central_sf"/>
</dbReference>
<keyword evidence="1 10" id="KW-0820">tRNA-binding</keyword>
<dbReference type="GO" id="GO:0005524">
    <property type="term" value="F:ATP binding"/>
    <property type="evidence" value="ECO:0007669"/>
    <property type="project" value="UniProtKB-KW"/>
</dbReference>
<dbReference type="AlphaFoldDB" id="A0A0K1W243"/>
<keyword evidence="7" id="KW-1015">Disulfide bond</keyword>
<dbReference type="Gene3D" id="2.30.30.280">
    <property type="entry name" value="Adenine nucleotide alpha hydrolases-like domains"/>
    <property type="match status" value="1"/>
</dbReference>
<feature type="binding site" evidence="10">
    <location>
        <position position="136"/>
    </location>
    <ligand>
        <name>ATP</name>
        <dbReference type="ChEBI" id="CHEBI:30616"/>
    </ligand>
</feature>
<dbReference type="PANTHER" id="PTHR11933:SF5">
    <property type="entry name" value="MITOCHONDRIAL TRNA-SPECIFIC 2-THIOURIDYLASE 1"/>
    <property type="match status" value="1"/>
</dbReference>
<evidence type="ECO:0000259" key="12">
    <source>
        <dbReference type="Pfam" id="PF20259"/>
    </source>
</evidence>
<dbReference type="GO" id="GO:0000049">
    <property type="term" value="F:tRNA binding"/>
    <property type="evidence" value="ECO:0007669"/>
    <property type="project" value="UniProtKB-KW"/>
</dbReference>
<evidence type="ECO:0000256" key="2">
    <source>
        <dbReference type="ARBA" id="ARBA00022679"/>
    </source>
</evidence>
<dbReference type="HAMAP" id="MF_00144">
    <property type="entry name" value="tRNA_thiouridyl_MnmA"/>
    <property type="match status" value="1"/>
</dbReference>
<dbReference type="InterPro" id="IPR014729">
    <property type="entry name" value="Rossmann-like_a/b/a_fold"/>
</dbReference>
<sequence length="377" mass="43486">MINIKKKVIVGLSGGVDSAVAVKLLQDEGYLVEALFMRNWDSNLNNDILGNNLKGEVCPQEIDYNDALQVANQLNVKLHRVDFIKEYWDLVFKYFIEEYKKGRTPNPDILCNKFIKFNMFLNYAIKNLGADYIAMGHYAGVIYNSEKKEYQLLKAKDIDKDQSYFLSDLNQYQLSKTLFPLYNYLKTKIREIAHENKLVVAQKKDSTGICFIGERNFTKFLQNYIPNMPGDIIDIETNKVLGKHIGIMYYTIGQRKGLNLGGNKEPYYVAKKDIENKILYVSCLSEQKYLYSKKCIVKNFNWIINFQNNFGADKLNCNAKFRYRQEDVNVYVKILSGTNDIEIYFTEPLRAITEGQQAVLYLNEVCLGGGVIDSVFS</sequence>
<feature type="site" description="Interaction with tRNA" evidence="10">
    <location>
        <position position="137"/>
    </location>
</feature>
<evidence type="ECO:0000256" key="8">
    <source>
        <dbReference type="ARBA" id="ARBA00051542"/>
    </source>
</evidence>
<dbReference type="Gene3D" id="2.40.30.10">
    <property type="entry name" value="Translation factors"/>
    <property type="match status" value="1"/>
</dbReference>
<dbReference type="FunFam" id="2.30.30.280:FF:000001">
    <property type="entry name" value="tRNA-specific 2-thiouridylase MnmA"/>
    <property type="match status" value="1"/>
</dbReference>
<feature type="active site" description="Cysteine persulfide intermediate" evidence="10">
    <location>
        <position position="210"/>
    </location>
</feature>
<feature type="binding site" evidence="10">
    <location>
        <position position="37"/>
    </location>
    <ligand>
        <name>ATP</name>
        <dbReference type="ChEBI" id="CHEBI:30616"/>
    </ligand>
</feature>
<keyword evidence="4 10" id="KW-0547">Nucleotide-binding</keyword>
<evidence type="ECO:0000256" key="1">
    <source>
        <dbReference type="ARBA" id="ARBA00022555"/>
    </source>
</evidence>
<keyword evidence="5 10" id="KW-0067">ATP-binding</keyword>
<comment type="subcellular location">
    <subcellularLocation>
        <location evidence="10">Cytoplasm</location>
    </subcellularLocation>
</comment>
<proteinExistence type="inferred from homology"/>
<keyword evidence="2 10" id="KW-0808">Transferase</keyword>
<feature type="site" description="Interaction with tRNA" evidence="10">
    <location>
        <position position="356"/>
    </location>
</feature>
<feature type="region of interest" description="Interaction with target base in tRNA" evidence="10">
    <location>
        <begin position="106"/>
        <end position="108"/>
    </location>
</feature>
<keyword evidence="10" id="KW-0963">Cytoplasm</keyword>
<dbReference type="InterPro" id="IPR046884">
    <property type="entry name" value="MnmA-like_central"/>
</dbReference>
<feature type="domain" description="tRNA-specific 2-thiouridylase MnmA-like C-terminal" evidence="11">
    <location>
        <begin position="292"/>
        <end position="372"/>
    </location>
</feature>
<dbReference type="Pfam" id="PF20258">
    <property type="entry name" value="tRNA_Me_trans_C"/>
    <property type="match status" value="1"/>
</dbReference>
<feature type="domain" description="tRNA-specific 2-thiouridylase MnmA-like central" evidence="12">
    <location>
        <begin position="219"/>
        <end position="282"/>
    </location>
</feature>
<evidence type="ECO:0000256" key="4">
    <source>
        <dbReference type="ARBA" id="ARBA00022741"/>
    </source>
</evidence>
<feature type="binding site" evidence="10">
    <location>
        <begin position="11"/>
        <end position="18"/>
    </location>
    <ligand>
        <name>ATP</name>
        <dbReference type="ChEBI" id="CHEBI:30616"/>
    </ligand>
</feature>
<dbReference type="Gene3D" id="3.40.50.620">
    <property type="entry name" value="HUPs"/>
    <property type="match status" value="1"/>
</dbReference>
<dbReference type="FunFam" id="3.40.50.620:FF:000115">
    <property type="entry name" value="tRNA-specific 2-thiouridylase MnmA"/>
    <property type="match status" value="1"/>
</dbReference>
<keyword evidence="14" id="KW-1185">Reference proteome</keyword>
<keyword evidence="3 10" id="KW-0819">tRNA processing</keyword>
<accession>A0A0K1W243</accession>
<dbReference type="InterPro" id="IPR004506">
    <property type="entry name" value="MnmA-like"/>
</dbReference>
<gene>
    <name evidence="10 13" type="primary">mnmA</name>
    <name evidence="13" type="ORF">SLITO_v1c07670</name>
</gene>
<dbReference type="Proteomes" id="UP000067476">
    <property type="component" value="Chromosome"/>
</dbReference>
<feature type="region of interest" description="Interaction with tRNA" evidence="10">
    <location>
        <begin position="322"/>
        <end position="323"/>
    </location>
</feature>
<evidence type="ECO:0000256" key="7">
    <source>
        <dbReference type="ARBA" id="ARBA00023157"/>
    </source>
</evidence>
<dbReference type="InterPro" id="IPR046885">
    <property type="entry name" value="MnmA-like_C"/>
</dbReference>
<evidence type="ECO:0000313" key="14">
    <source>
        <dbReference type="Proteomes" id="UP000067476"/>
    </source>
</evidence>
<dbReference type="GO" id="GO:0005737">
    <property type="term" value="C:cytoplasm"/>
    <property type="evidence" value="ECO:0007669"/>
    <property type="project" value="UniProtKB-SubCell"/>
</dbReference>
<dbReference type="GO" id="GO:0002143">
    <property type="term" value="P:tRNA wobble position uridine thiolation"/>
    <property type="evidence" value="ECO:0007669"/>
    <property type="project" value="TreeGrafter"/>
</dbReference>
<dbReference type="KEGG" id="sll:SLITO_v1c07670"/>
<dbReference type="Pfam" id="PF20259">
    <property type="entry name" value="tRNA_Me_trans_M"/>
    <property type="match status" value="1"/>
</dbReference>
<evidence type="ECO:0000256" key="5">
    <source>
        <dbReference type="ARBA" id="ARBA00022840"/>
    </source>
</evidence>
<protein>
    <recommendedName>
        <fullName evidence="10">tRNA-specific 2-thiouridylase MnmA</fullName>
        <ecNumber evidence="10">2.8.1.13</ecNumber>
    </recommendedName>
</protein>
<comment type="catalytic activity">
    <reaction evidence="8 10">
        <text>S-sulfanyl-L-cysteinyl-[protein] + uridine(34) in tRNA + AH2 + ATP = 2-thiouridine(34) in tRNA + L-cysteinyl-[protein] + A + AMP + diphosphate + H(+)</text>
        <dbReference type="Rhea" id="RHEA:47032"/>
        <dbReference type="Rhea" id="RHEA-COMP:10131"/>
        <dbReference type="Rhea" id="RHEA-COMP:11726"/>
        <dbReference type="Rhea" id="RHEA-COMP:11727"/>
        <dbReference type="Rhea" id="RHEA-COMP:11728"/>
        <dbReference type="ChEBI" id="CHEBI:13193"/>
        <dbReference type="ChEBI" id="CHEBI:15378"/>
        <dbReference type="ChEBI" id="CHEBI:17499"/>
        <dbReference type="ChEBI" id="CHEBI:29950"/>
        <dbReference type="ChEBI" id="CHEBI:30616"/>
        <dbReference type="ChEBI" id="CHEBI:33019"/>
        <dbReference type="ChEBI" id="CHEBI:61963"/>
        <dbReference type="ChEBI" id="CHEBI:65315"/>
        <dbReference type="ChEBI" id="CHEBI:87170"/>
        <dbReference type="ChEBI" id="CHEBI:456215"/>
        <dbReference type="EC" id="2.8.1.13"/>
    </reaction>
</comment>
<feature type="active site" description="Nucleophile" evidence="10">
    <location>
        <position position="111"/>
    </location>
</feature>
<name>A0A0K1W243_9MOLU</name>
<evidence type="ECO:0000256" key="3">
    <source>
        <dbReference type="ARBA" id="ARBA00022694"/>
    </source>
</evidence>
<keyword evidence="6 10" id="KW-0694">RNA-binding</keyword>
<comment type="caution">
    <text evidence="10">Lacks conserved residue(s) required for the propagation of feature annotation.</text>
</comment>
<evidence type="ECO:0000313" key="13">
    <source>
        <dbReference type="EMBL" id="AKX34390.1"/>
    </source>
</evidence>
<evidence type="ECO:0000256" key="10">
    <source>
        <dbReference type="HAMAP-Rule" id="MF_00144"/>
    </source>
</evidence>
<organism evidence="13 14">
    <name type="scientific">Spiroplasma litorale</name>
    <dbReference type="NCBI Taxonomy" id="216942"/>
    <lineage>
        <taxon>Bacteria</taxon>
        <taxon>Bacillati</taxon>
        <taxon>Mycoplasmatota</taxon>
        <taxon>Mollicutes</taxon>
        <taxon>Entomoplasmatales</taxon>
        <taxon>Spiroplasmataceae</taxon>
        <taxon>Spiroplasma</taxon>
    </lineage>
</organism>
<feature type="region of interest" description="Interaction with tRNA" evidence="10">
    <location>
        <begin position="160"/>
        <end position="162"/>
    </location>
</feature>
<comment type="function">
    <text evidence="9 10">Catalyzes the 2-thiolation of uridine at the wobble position (U34) of tRNA, leading to the formation of s(2)U34.</text>
</comment>
<dbReference type="PATRIC" id="fig|216942.3.peg.780"/>
<dbReference type="CDD" id="cd01998">
    <property type="entry name" value="MnmA_TRMU-like"/>
    <property type="match status" value="1"/>
</dbReference>
<dbReference type="Pfam" id="PF03054">
    <property type="entry name" value="tRNA_Me_trans"/>
    <property type="match status" value="1"/>
</dbReference>
<dbReference type="EMBL" id="CP012357">
    <property type="protein sequence ID" value="AKX34390.1"/>
    <property type="molecule type" value="Genomic_DNA"/>
</dbReference>
<dbReference type="STRING" id="216942.SLITO_v1c07670"/>
<dbReference type="PANTHER" id="PTHR11933">
    <property type="entry name" value="TRNA 5-METHYLAMINOMETHYL-2-THIOURIDYLATE -METHYLTRANSFERASE"/>
    <property type="match status" value="1"/>
</dbReference>
<dbReference type="EC" id="2.8.1.13" evidence="10"/>